<dbReference type="GO" id="GO:0005886">
    <property type="term" value="C:plasma membrane"/>
    <property type="evidence" value="ECO:0007669"/>
    <property type="project" value="TreeGrafter"/>
</dbReference>
<dbReference type="InterPro" id="IPR036259">
    <property type="entry name" value="MFS_trans_sf"/>
</dbReference>
<feature type="transmembrane region" description="Helical" evidence="6">
    <location>
        <begin position="201"/>
        <end position="221"/>
    </location>
</feature>
<dbReference type="Gene3D" id="1.20.1250.20">
    <property type="entry name" value="MFS general substrate transporter like domains"/>
    <property type="match status" value="1"/>
</dbReference>
<feature type="transmembrane region" description="Helical" evidence="6">
    <location>
        <begin position="483"/>
        <end position="502"/>
    </location>
</feature>
<evidence type="ECO:0000313" key="8">
    <source>
        <dbReference type="EMBL" id="KAH8689519.1"/>
    </source>
</evidence>
<dbReference type="RefSeq" id="XP_046065873.1">
    <property type="nucleotide sequence ID" value="XM_046222339.1"/>
</dbReference>
<feature type="transmembrane region" description="Helical" evidence="6">
    <location>
        <begin position="541"/>
        <end position="562"/>
    </location>
</feature>
<keyword evidence="4 6" id="KW-0472">Membrane</keyword>
<dbReference type="Pfam" id="PF07690">
    <property type="entry name" value="MFS_1"/>
    <property type="match status" value="1"/>
</dbReference>
<keyword evidence="9" id="KW-1185">Reference proteome</keyword>
<feature type="transmembrane region" description="Helical" evidence="6">
    <location>
        <begin position="514"/>
        <end position="535"/>
    </location>
</feature>
<dbReference type="AlphaFoldDB" id="A0AAD4PRR2"/>
<evidence type="ECO:0000256" key="1">
    <source>
        <dbReference type="ARBA" id="ARBA00004141"/>
    </source>
</evidence>
<feature type="transmembrane region" description="Helical" evidence="6">
    <location>
        <begin position="233"/>
        <end position="251"/>
    </location>
</feature>
<name>A0AAD4PRR2_9EURO</name>
<comment type="subcellular location">
    <subcellularLocation>
        <location evidence="1">Membrane</location>
        <topology evidence="1">Multi-pass membrane protein</topology>
    </subcellularLocation>
</comment>
<feature type="domain" description="Major facilitator superfamily (MFS) profile" evidence="7">
    <location>
        <begin position="167"/>
        <end position="577"/>
    </location>
</feature>
<dbReference type="GeneID" id="70252626"/>
<feature type="region of interest" description="Disordered" evidence="5">
    <location>
        <begin position="62"/>
        <end position="85"/>
    </location>
</feature>
<proteinExistence type="predicted"/>
<organism evidence="8 9">
    <name type="scientific">Talaromyces proteolyticus</name>
    <dbReference type="NCBI Taxonomy" id="1131652"/>
    <lineage>
        <taxon>Eukaryota</taxon>
        <taxon>Fungi</taxon>
        <taxon>Dikarya</taxon>
        <taxon>Ascomycota</taxon>
        <taxon>Pezizomycotina</taxon>
        <taxon>Eurotiomycetes</taxon>
        <taxon>Eurotiomycetidae</taxon>
        <taxon>Eurotiales</taxon>
        <taxon>Trichocomaceae</taxon>
        <taxon>Talaromyces</taxon>
        <taxon>Talaromyces sect. Bacilispori</taxon>
    </lineage>
</organism>
<feature type="transmembrane region" description="Helical" evidence="6">
    <location>
        <begin position="436"/>
        <end position="454"/>
    </location>
</feature>
<feature type="transmembrane region" description="Helical" evidence="6">
    <location>
        <begin position="399"/>
        <end position="424"/>
    </location>
</feature>
<dbReference type="SUPFAM" id="SSF103473">
    <property type="entry name" value="MFS general substrate transporter"/>
    <property type="match status" value="1"/>
</dbReference>
<dbReference type="InterPro" id="IPR020846">
    <property type="entry name" value="MFS_dom"/>
</dbReference>
<reference evidence="8" key="1">
    <citation type="submission" date="2021-12" db="EMBL/GenBank/DDBJ databases">
        <title>Convergent genome expansion in fungi linked to evolution of root-endophyte symbiosis.</title>
        <authorList>
            <consortium name="DOE Joint Genome Institute"/>
            <person name="Ke Y.-H."/>
            <person name="Bonito G."/>
            <person name="Liao H.-L."/>
            <person name="Looney B."/>
            <person name="Rojas-Flechas A."/>
            <person name="Nash J."/>
            <person name="Hameed K."/>
            <person name="Schadt C."/>
            <person name="Martin F."/>
            <person name="Crous P.W."/>
            <person name="Miettinen O."/>
            <person name="Magnuson J.K."/>
            <person name="Labbe J."/>
            <person name="Jacobson D."/>
            <person name="Doktycz M.J."/>
            <person name="Veneault-Fourrey C."/>
            <person name="Kuo A."/>
            <person name="Mondo S."/>
            <person name="Calhoun S."/>
            <person name="Riley R."/>
            <person name="Ohm R."/>
            <person name="LaButti K."/>
            <person name="Andreopoulos B."/>
            <person name="Pangilinan J."/>
            <person name="Nolan M."/>
            <person name="Tritt A."/>
            <person name="Clum A."/>
            <person name="Lipzen A."/>
            <person name="Daum C."/>
            <person name="Barry K."/>
            <person name="Grigoriev I.V."/>
            <person name="Vilgalys R."/>
        </authorList>
    </citation>
    <scope>NUCLEOTIDE SEQUENCE</scope>
    <source>
        <strain evidence="8">PMI_201</strain>
    </source>
</reference>
<evidence type="ECO:0000256" key="4">
    <source>
        <dbReference type="ARBA" id="ARBA00023136"/>
    </source>
</evidence>
<feature type="compositionally biased region" description="Polar residues" evidence="5">
    <location>
        <begin position="70"/>
        <end position="81"/>
    </location>
</feature>
<evidence type="ECO:0000256" key="6">
    <source>
        <dbReference type="SAM" id="Phobius"/>
    </source>
</evidence>
<sequence>MQSFLQYRRFGKILEAQLERSGEKVTKLRQQRKNGLQKSILTSRNLALSQEKDLEAGPIEEDEADHKFQNNHLITSPPSQSLEERPVAEHDIEQAAIPDIESDELQIIPTQSTTGTTLGHALTGIQVRERTTREGGPELGKVFVVSFENAQDPMNPQNWSFLKRTTATMTLSLIGGIVGFASAVDSAVIPQAMAEFGVSQVAESLATGIFLIGFGAGALIAGPFSETVGRNPIYILTMALYMVFLVGAGAAPNISAQLACRFFAGIFGATPLVCAGGSLSDLWTPAERVFAFPMFACFSFLGPLIGPVVGGWVGESNTLSWRWTEWITLIASGVILSIVVLIQPETYHPILLKWKAEHLRRLTGDKRYRGGIEIRKTPLATRLVRAIYRPVLMFIREPIIILFGLYLSTIYIVLFTFLTGYTFIFTDIYGLSQGMTGVCFVGQMIGVLSCGAFIPLNAHLRKRDIARARVLGPDVKVAPESRLYWAMLGAPAIPISLFWMGWTARPDISIWSPLLASVLFGFGILCVFMTAYQYVIDAYEVYAASALASITLIRYIIAGAFIEISIPFYRNMGWHIH</sequence>
<feature type="transmembrane region" description="Helical" evidence="6">
    <location>
        <begin position="258"/>
        <end position="279"/>
    </location>
</feature>
<dbReference type="CDD" id="cd17323">
    <property type="entry name" value="MFS_Tpo1_MDR_like"/>
    <property type="match status" value="1"/>
</dbReference>
<evidence type="ECO:0000256" key="5">
    <source>
        <dbReference type="SAM" id="MobiDB-lite"/>
    </source>
</evidence>
<evidence type="ECO:0000259" key="7">
    <source>
        <dbReference type="PROSITE" id="PS50850"/>
    </source>
</evidence>
<evidence type="ECO:0000256" key="2">
    <source>
        <dbReference type="ARBA" id="ARBA00022692"/>
    </source>
</evidence>
<evidence type="ECO:0000313" key="9">
    <source>
        <dbReference type="Proteomes" id="UP001201262"/>
    </source>
</evidence>
<dbReference type="GO" id="GO:0022857">
    <property type="term" value="F:transmembrane transporter activity"/>
    <property type="evidence" value="ECO:0007669"/>
    <property type="project" value="InterPro"/>
</dbReference>
<keyword evidence="2 6" id="KW-0812">Transmembrane</keyword>
<feature type="transmembrane region" description="Helical" evidence="6">
    <location>
        <begin position="169"/>
        <end position="189"/>
    </location>
</feature>
<dbReference type="PANTHER" id="PTHR23502:SF47">
    <property type="entry name" value="MAJOR FACILITATOR SUPERFAMILY (MFS) PROFILE DOMAIN-CONTAINING PROTEIN-RELATED"/>
    <property type="match status" value="1"/>
</dbReference>
<dbReference type="Proteomes" id="UP001201262">
    <property type="component" value="Unassembled WGS sequence"/>
</dbReference>
<feature type="transmembrane region" description="Helical" evidence="6">
    <location>
        <begin position="326"/>
        <end position="344"/>
    </location>
</feature>
<gene>
    <name evidence="8" type="ORF">BGW36DRAFT_466384</name>
</gene>
<dbReference type="InterPro" id="IPR011701">
    <property type="entry name" value="MFS"/>
</dbReference>
<accession>A0AAD4PRR2</accession>
<keyword evidence="3 6" id="KW-1133">Transmembrane helix</keyword>
<dbReference type="PROSITE" id="PS50850">
    <property type="entry name" value="MFS"/>
    <property type="match status" value="1"/>
</dbReference>
<comment type="caution">
    <text evidence="8">The sequence shown here is derived from an EMBL/GenBank/DDBJ whole genome shotgun (WGS) entry which is preliminary data.</text>
</comment>
<feature type="transmembrane region" description="Helical" evidence="6">
    <location>
        <begin position="291"/>
        <end position="314"/>
    </location>
</feature>
<protein>
    <submittedName>
        <fullName evidence="8">MFS transporter</fullName>
    </submittedName>
</protein>
<dbReference type="EMBL" id="JAJTJA010000015">
    <property type="protein sequence ID" value="KAH8689519.1"/>
    <property type="molecule type" value="Genomic_DNA"/>
</dbReference>
<evidence type="ECO:0000256" key="3">
    <source>
        <dbReference type="ARBA" id="ARBA00022989"/>
    </source>
</evidence>
<dbReference type="PANTHER" id="PTHR23502">
    <property type="entry name" value="MAJOR FACILITATOR SUPERFAMILY"/>
    <property type="match status" value="1"/>
</dbReference>